<dbReference type="InterPro" id="IPR036521">
    <property type="entry name" value="SRP19-like_sf"/>
</dbReference>
<keyword evidence="9" id="KW-1185">Reference proteome</keyword>
<comment type="function">
    <text evidence="7">Component of the signal recognition particle (SRP) complex, a ribonucleoprotein complex that mediates the cotranslational targeting of secretory and membrane proteins to the endoplasmic reticulum (ER). Binds directly to 7SL RNA. Mediates binding of SRP54 to the SRP complex.</text>
</comment>
<comment type="subcellular location">
    <subcellularLocation>
        <location evidence="1">Cytoplasm</location>
    </subcellularLocation>
</comment>
<dbReference type="PANTHER" id="PTHR17453">
    <property type="entry name" value="SIGNAL RECOGNITION PARTICLE 19 KD PROTEIN"/>
    <property type="match status" value="1"/>
</dbReference>
<name>E4XVM5_OIKDI</name>
<dbReference type="GO" id="GO:0008312">
    <property type="term" value="F:7S RNA binding"/>
    <property type="evidence" value="ECO:0007669"/>
    <property type="project" value="InterPro"/>
</dbReference>
<dbReference type="OrthoDB" id="2190947at2759"/>
<evidence type="ECO:0000256" key="5">
    <source>
        <dbReference type="ARBA" id="ARBA00023274"/>
    </source>
</evidence>
<proteinExistence type="inferred from homology"/>
<gene>
    <name evidence="8" type="ORF">GSOID_T00006671001</name>
</gene>
<evidence type="ECO:0000256" key="2">
    <source>
        <dbReference type="ARBA" id="ARBA00008910"/>
    </source>
</evidence>
<dbReference type="GO" id="GO:0006617">
    <property type="term" value="P:SRP-dependent cotranslational protein targeting to membrane, signal sequence recognition"/>
    <property type="evidence" value="ECO:0007669"/>
    <property type="project" value="TreeGrafter"/>
</dbReference>
<dbReference type="InParanoid" id="E4XVM5"/>
<sequence length="133" mass="15170">MEYAHAGKPAGYASWQSIYPLYINSKRSVKCGRRLSRESAVENPTIDEIVQALAQIGFKNEENMLKEDKVHPQARTTWNPKDHVRGFACYNEFGRIKLDLKNLNDENGVKLSKKELLTKVSEIVTARRSSSQM</sequence>
<dbReference type="GO" id="GO:0005786">
    <property type="term" value="C:signal recognition particle, endoplasmic reticulum targeting"/>
    <property type="evidence" value="ECO:0007669"/>
    <property type="project" value="UniProtKB-KW"/>
</dbReference>
<keyword evidence="3" id="KW-0963">Cytoplasm</keyword>
<reference evidence="8" key="1">
    <citation type="journal article" date="2010" name="Science">
        <title>Plasticity of animal genome architecture unmasked by rapid evolution of a pelagic tunicate.</title>
        <authorList>
            <person name="Denoeud F."/>
            <person name="Henriet S."/>
            <person name="Mungpakdee S."/>
            <person name="Aury J.M."/>
            <person name="Da Silva C."/>
            <person name="Brinkmann H."/>
            <person name="Mikhaleva J."/>
            <person name="Olsen L.C."/>
            <person name="Jubin C."/>
            <person name="Canestro C."/>
            <person name="Bouquet J.M."/>
            <person name="Danks G."/>
            <person name="Poulain J."/>
            <person name="Campsteijn C."/>
            <person name="Adamski M."/>
            <person name="Cross I."/>
            <person name="Yadetie F."/>
            <person name="Muffato M."/>
            <person name="Louis A."/>
            <person name="Butcher S."/>
            <person name="Tsagkogeorga G."/>
            <person name="Konrad A."/>
            <person name="Singh S."/>
            <person name="Jensen M.F."/>
            <person name="Cong E.H."/>
            <person name="Eikeseth-Otteraa H."/>
            <person name="Noel B."/>
            <person name="Anthouard V."/>
            <person name="Porcel B.M."/>
            <person name="Kachouri-Lafond R."/>
            <person name="Nishino A."/>
            <person name="Ugolini M."/>
            <person name="Chourrout P."/>
            <person name="Nishida H."/>
            <person name="Aasland R."/>
            <person name="Huzurbazar S."/>
            <person name="Westhof E."/>
            <person name="Delsuc F."/>
            <person name="Lehrach H."/>
            <person name="Reinhardt R."/>
            <person name="Weissenbach J."/>
            <person name="Roy S.W."/>
            <person name="Artiguenave F."/>
            <person name="Postlethwait J.H."/>
            <person name="Manak J.R."/>
            <person name="Thompson E.M."/>
            <person name="Jaillon O."/>
            <person name="Du Pasquier L."/>
            <person name="Boudinot P."/>
            <person name="Liberles D.A."/>
            <person name="Volff J.N."/>
            <person name="Philippe H."/>
            <person name="Lenhard B."/>
            <person name="Roest Crollius H."/>
            <person name="Wincker P."/>
            <person name="Chourrout D."/>
        </authorList>
    </citation>
    <scope>NUCLEOTIDE SEQUENCE [LARGE SCALE GENOMIC DNA]</scope>
</reference>
<accession>E4XVM5</accession>
<organism evidence="8">
    <name type="scientific">Oikopleura dioica</name>
    <name type="common">Tunicate</name>
    <dbReference type="NCBI Taxonomy" id="34765"/>
    <lineage>
        <taxon>Eukaryota</taxon>
        <taxon>Metazoa</taxon>
        <taxon>Chordata</taxon>
        <taxon>Tunicata</taxon>
        <taxon>Appendicularia</taxon>
        <taxon>Copelata</taxon>
        <taxon>Oikopleuridae</taxon>
        <taxon>Oikopleura</taxon>
    </lineage>
</organism>
<evidence type="ECO:0000313" key="9">
    <source>
        <dbReference type="Proteomes" id="UP000001307"/>
    </source>
</evidence>
<protein>
    <recommendedName>
        <fullName evidence="6">Signal recognition particle 19 kDa protein</fullName>
    </recommendedName>
</protein>
<comment type="similarity">
    <text evidence="2">Belongs to the SRP19 family.</text>
</comment>
<keyword evidence="5" id="KW-0687">Ribonucleoprotein</keyword>
<dbReference type="Pfam" id="PF01922">
    <property type="entry name" value="SRP19"/>
    <property type="match status" value="1"/>
</dbReference>
<evidence type="ECO:0000256" key="3">
    <source>
        <dbReference type="ARBA" id="ARBA00022490"/>
    </source>
</evidence>
<dbReference type="AlphaFoldDB" id="E4XVM5"/>
<evidence type="ECO:0000256" key="6">
    <source>
        <dbReference type="ARBA" id="ARBA00033772"/>
    </source>
</evidence>
<dbReference type="Proteomes" id="UP000001307">
    <property type="component" value="Unassembled WGS sequence"/>
</dbReference>
<dbReference type="EMBL" id="FN653216">
    <property type="protein sequence ID" value="CBY13743.1"/>
    <property type="molecule type" value="Genomic_DNA"/>
</dbReference>
<dbReference type="PANTHER" id="PTHR17453:SF0">
    <property type="entry name" value="SIGNAL RECOGNITION PARTICLE 19 KDA PROTEIN"/>
    <property type="match status" value="1"/>
</dbReference>
<keyword evidence="4" id="KW-0733">Signal recognition particle</keyword>
<dbReference type="InterPro" id="IPR002778">
    <property type="entry name" value="Signal_recog_particle_SRP19"/>
</dbReference>
<evidence type="ECO:0000256" key="4">
    <source>
        <dbReference type="ARBA" id="ARBA00023135"/>
    </source>
</evidence>
<evidence type="ECO:0000256" key="1">
    <source>
        <dbReference type="ARBA" id="ARBA00004496"/>
    </source>
</evidence>
<evidence type="ECO:0000256" key="7">
    <source>
        <dbReference type="ARBA" id="ARBA00045518"/>
    </source>
</evidence>
<dbReference type="SUPFAM" id="SSF69695">
    <property type="entry name" value="SRP19"/>
    <property type="match status" value="1"/>
</dbReference>
<dbReference type="Gene3D" id="3.30.56.30">
    <property type="entry name" value="Signal recognition particle, SRP19-like subunit"/>
    <property type="match status" value="1"/>
</dbReference>
<evidence type="ECO:0000313" key="8">
    <source>
        <dbReference type="EMBL" id="CBY13743.1"/>
    </source>
</evidence>